<comment type="caution">
    <text evidence="1">The sequence shown here is derived from an EMBL/GenBank/DDBJ whole genome shotgun (WGS) entry which is preliminary data.</text>
</comment>
<reference evidence="1 2" key="1">
    <citation type="journal article" date="2016" name="Nat. Commun.">
        <title>Thousands of microbial genomes shed light on interconnected biogeochemical processes in an aquifer system.</title>
        <authorList>
            <person name="Anantharaman K."/>
            <person name="Brown C.T."/>
            <person name="Hug L.A."/>
            <person name="Sharon I."/>
            <person name="Castelle C.J."/>
            <person name="Probst A.J."/>
            <person name="Thomas B.C."/>
            <person name="Singh A."/>
            <person name="Wilkins M.J."/>
            <person name="Karaoz U."/>
            <person name="Brodie E.L."/>
            <person name="Williams K.H."/>
            <person name="Hubbard S.S."/>
            <person name="Banfield J.F."/>
        </authorList>
    </citation>
    <scope>NUCLEOTIDE SEQUENCE [LARGE SCALE GENOMIC DNA]</scope>
</reference>
<dbReference type="Proteomes" id="UP000178448">
    <property type="component" value="Unassembled WGS sequence"/>
</dbReference>
<dbReference type="STRING" id="1798374.A2Z33_04900"/>
<protein>
    <submittedName>
        <fullName evidence="1">Uncharacterized protein</fullName>
    </submittedName>
</protein>
<dbReference type="EMBL" id="MFJD01000006">
    <property type="protein sequence ID" value="OGG03794.1"/>
    <property type="molecule type" value="Genomic_DNA"/>
</dbReference>
<gene>
    <name evidence="1" type="ORF">A2Z33_04900</name>
</gene>
<evidence type="ECO:0000313" key="1">
    <source>
        <dbReference type="EMBL" id="OGG03794.1"/>
    </source>
</evidence>
<accession>A0A1F5YUM0</accession>
<proteinExistence type="predicted"/>
<organism evidence="1 2">
    <name type="scientific">Candidatus Gottesmanbacteria bacterium RBG_16_52_11</name>
    <dbReference type="NCBI Taxonomy" id="1798374"/>
    <lineage>
        <taxon>Bacteria</taxon>
        <taxon>Candidatus Gottesmaniibacteriota</taxon>
    </lineage>
</organism>
<sequence length="156" mass="16644">MMGKKTKLIVSGLIILLVITGVAVFRTVMPVKKVEPVAQESEDNSVISEIDPSISVAVKESTVKDNTVNLTVSGLAGKMATIEYDLSYESQGLIQGVTGGKPIDIAGQDGFDREIYLGTCSRNVCKPHAGVSRVSIVVKLTDPNGKRSQFTGDFDL</sequence>
<dbReference type="AlphaFoldDB" id="A0A1F5YUM0"/>
<evidence type="ECO:0000313" key="2">
    <source>
        <dbReference type="Proteomes" id="UP000178448"/>
    </source>
</evidence>
<name>A0A1F5YUM0_9BACT</name>